<protein>
    <submittedName>
        <fullName evidence="5">ABC transporter ATP-binding protein</fullName>
    </submittedName>
</protein>
<dbReference type="RefSeq" id="WP_126779575.1">
    <property type="nucleotide sequence ID" value="NZ_NGJU01000009.1"/>
</dbReference>
<gene>
    <name evidence="5" type="ORF">CBF35_07210</name>
</gene>
<keyword evidence="1" id="KW-0813">Transport</keyword>
<keyword evidence="6" id="KW-1185">Reference proteome</keyword>
<evidence type="ECO:0000313" key="5">
    <source>
        <dbReference type="EMBL" id="RST95751.1"/>
    </source>
</evidence>
<dbReference type="CDD" id="cd03293">
    <property type="entry name" value="ABC_NrtD_SsuB_transporters"/>
    <property type="match status" value="1"/>
</dbReference>
<dbReference type="GeneID" id="98568153"/>
<dbReference type="GO" id="GO:0005524">
    <property type="term" value="F:ATP binding"/>
    <property type="evidence" value="ECO:0007669"/>
    <property type="project" value="UniProtKB-KW"/>
</dbReference>
<dbReference type="EMBL" id="NGJU01000009">
    <property type="protein sequence ID" value="RST95751.1"/>
    <property type="molecule type" value="Genomic_DNA"/>
</dbReference>
<dbReference type="AlphaFoldDB" id="A0A429ZPZ3"/>
<organism evidence="5 6">
    <name type="scientific">Vagococcus salmoninarum</name>
    <dbReference type="NCBI Taxonomy" id="2739"/>
    <lineage>
        <taxon>Bacteria</taxon>
        <taxon>Bacillati</taxon>
        <taxon>Bacillota</taxon>
        <taxon>Bacilli</taxon>
        <taxon>Lactobacillales</taxon>
        <taxon>Enterococcaceae</taxon>
        <taxon>Vagococcus</taxon>
    </lineage>
</organism>
<dbReference type="InterPro" id="IPR050166">
    <property type="entry name" value="ABC_transporter_ATP-bind"/>
</dbReference>
<reference evidence="5 6" key="1">
    <citation type="submission" date="2017-05" db="EMBL/GenBank/DDBJ databases">
        <title>Vagococcus spp. assemblies.</title>
        <authorList>
            <person name="Gulvik C.A."/>
        </authorList>
    </citation>
    <scope>NUCLEOTIDE SEQUENCE [LARGE SCALE GENOMIC DNA]</scope>
    <source>
        <strain evidence="5 6">NCFB 2777</strain>
    </source>
</reference>
<feature type="domain" description="ABC transporter" evidence="4">
    <location>
        <begin position="10"/>
        <end position="241"/>
    </location>
</feature>
<dbReference type="OrthoDB" id="9802264at2"/>
<evidence type="ECO:0000256" key="3">
    <source>
        <dbReference type="ARBA" id="ARBA00022840"/>
    </source>
</evidence>
<evidence type="ECO:0000259" key="4">
    <source>
        <dbReference type="PROSITE" id="PS50893"/>
    </source>
</evidence>
<dbReference type="PANTHER" id="PTHR42788">
    <property type="entry name" value="TAURINE IMPORT ATP-BINDING PROTEIN-RELATED"/>
    <property type="match status" value="1"/>
</dbReference>
<evidence type="ECO:0000256" key="2">
    <source>
        <dbReference type="ARBA" id="ARBA00022741"/>
    </source>
</evidence>
<keyword evidence="3 5" id="KW-0067">ATP-binding</keyword>
<proteinExistence type="predicted"/>
<dbReference type="InterPro" id="IPR003439">
    <property type="entry name" value="ABC_transporter-like_ATP-bd"/>
</dbReference>
<dbReference type="PANTHER" id="PTHR42788:SF13">
    <property type="entry name" value="ALIPHATIC SULFONATES IMPORT ATP-BINDING PROTEIN SSUB"/>
    <property type="match status" value="1"/>
</dbReference>
<dbReference type="PROSITE" id="PS50893">
    <property type="entry name" value="ABC_TRANSPORTER_2"/>
    <property type="match status" value="1"/>
</dbReference>
<dbReference type="InterPro" id="IPR027417">
    <property type="entry name" value="P-loop_NTPase"/>
</dbReference>
<evidence type="ECO:0000313" key="6">
    <source>
        <dbReference type="Proteomes" id="UP000287239"/>
    </source>
</evidence>
<dbReference type="SUPFAM" id="SSF52540">
    <property type="entry name" value="P-loop containing nucleoside triphosphate hydrolases"/>
    <property type="match status" value="1"/>
</dbReference>
<keyword evidence="2" id="KW-0547">Nucleotide-binding</keyword>
<dbReference type="Pfam" id="PF00005">
    <property type="entry name" value="ABC_tran"/>
    <property type="match status" value="1"/>
</dbReference>
<dbReference type="Gene3D" id="3.40.50.300">
    <property type="entry name" value="P-loop containing nucleotide triphosphate hydrolases"/>
    <property type="match status" value="1"/>
</dbReference>
<name>A0A429ZPZ3_9ENTE</name>
<dbReference type="InterPro" id="IPR003593">
    <property type="entry name" value="AAA+_ATPase"/>
</dbReference>
<dbReference type="SMART" id="SM00382">
    <property type="entry name" value="AAA"/>
    <property type="match status" value="1"/>
</dbReference>
<dbReference type="GO" id="GO:0016887">
    <property type="term" value="F:ATP hydrolysis activity"/>
    <property type="evidence" value="ECO:0007669"/>
    <property type="project" value="InterPro"/>
</dbReference>
<sequence>MSGQEGLPIIDVANVSMVYDSHQGPVTALKDVSLEINAGEFICLVGPSGCGKSTLLKLIAGYLQPTRGNCRMAGTVISKPDWQRGVVFQTSMLYPWLSVRDNIEYGPKVRKKTPAECREISDFYLEQVGLRDFGDSHTFELSGGMKQRVSLARALANQPEIILMDEPFSALDAITKVKMQRFLRKLWQENQQTLLLITHDIDEALSLGTKVAVMSKGTGEIEEVITVPYSQKILTTKDYQVELDQNYIKDKLAILKMIS</sequence>
<dbReference type="InterPro" id="IPR017871">
    <property type="entry name" value="ABC_transporter-like_CS"/>
</dbReference>
<dbReference type="Proteomes" id="UP000287239">
    <property type="component" value="Unassembled WGS sequence"/>
</dbReference>
<evidence type="ECO:0000256" key="1">
    <source>
        <dbReference type="ARBA" id="ARBA00022448"/>
    </source>
</evidence>
<dbReference type="PROSITE" id="PS00211">
    <property type="entry name" value="ABC_TRANSPORTER_1"/>
    <property type="match status" value="1"/>
</dbReference>
<accession>A0A429ZPZ3</accession>
<comment type="caution">
    <text evidence="5">The sequence shown here is derived from an EMBL/GenBank/DDBJ whole genome shotgun (WGS) entry which is preliminary data.</text>
</comment>